<dbReference type="SUPFAM" id="SSF54928">
    <property type="entry name" value="RNA-binding domain, RBD"/>
    <property type="match status" value="1"/>
</dbReference>
<reference evidence="12 13" key="1">
    <citation type="journal article" date="2013" name="BMC Genomics">
        <title>The miniature genome of a carnivorous plant Genlisea aurea contains a low number of genes and short non-coding sequences.</title>
        <authorList>
            <person name="Leushkin E.V."/>
            <person name="Sutormin R.A."/>
            <person name="Nabieva E.R."/>
            <person name="Penin A.A."/>
            <person name="Kondrashov A.S."/>
            <person name="Logacheva M.D."/>
        </authorList>
    </citation>
    <scope>NUCLEOTIDE SEQUENCE [LARGE SCALE GENOMIC DNA]</scope>
</reference>
<evidence type="ECO:0000256" key="4">
    <source>
        <dbReference type="ARBA" id="ARBA00022833"/>
    </source>
</evidence>
<keyword evidence="5 7" id="KW-0694">RNA-binding</keyword>
<comment type="caution">
    <text evidence="12">The sequence shown here is derived from an EMBL/GenBank/DDBJ whole genome shotgun (WGS) entry which is preliminary data.</text>
</comment>
<feature type="compositionally biased region" description="Basic and acidic residues" evidence="9">
    <location>
        <begin position="1"/>
        <end position="10"/>
    </location>
</feature>
<evidence type="ECO:0000256" key="5">
    <source>
        <dbReference type="ARBA" id="ARBA00022884"/>
    </source>
</evidence>
<feature type="zinc finger region" description="C3H1-type" evidence="8">
    <location>
        <begin position="198"/>
        <end position="226"/>
    </location>
</feature>
<dbReference type="OrthoDB" id="423462at2759"/>
<dbReference type="GO" id="GO:0003723">
    <property type="term" value="F:RNA binding"/>
    <property type="evidence" value="ECO:0007669"/>
    <property type="project" value="UniProtKB-UniRule"/>
</dbReference>
<evidence type="ECO:0000259" key="11">
    <source>
        <dbReference type="PROSITE" id="PS50103"/>
    </source>
</evidence>
<dbReference type="GO" id="GO:0089701">
    <property type="term" value="C:U2AF complex"/>
    <property type="evidence" value="ECO:0007669"/>
    <property type="project" value="InterPro"/>
</dbReference>
<dbReference type="InterPro" id="IPR009145">
    <property type="entry name" value="U2AF_small"/>
</dbReference>
<dbReference type="Gene3D" id="3.30.70.330">
    <property type="match status" value="1"/>
</dbReference>
<feature type="domain" description="C3H1-type" evidence="11">
    <location>
        <begin position="198"/>
        <end position="226"/>
    </location>
</feature>
<keyword evidence="6" id="KW-0238">DNA-binding</keyword>
<feature type="non-terminal residue" evidence="12">
    <location>
        <position position="365"/>
    </location>
</feature>
<keyword evidence="13" id="KW-1185">Reference proteome</keyword>
<keyword evidence="1 8" id="KW-0479">Metal-binding</keyword>
<feature type="domain" description="RRM" evidence="10">
    <location>
        <begin position="230"/>
        <end position="322"/>
    </location>
</feature>
<dbReference type="GO" id="GO:0008270">
    <property type="term" value="F:zinc ion binding"/>
    <property type="evidence" value="ECO:0007669"/>
    <property type="project" value="UniProtKB-KW"/>
</dbReference>
<feature type="region of interest" description="Disordered" evidence="9">
    <location>
        <begin position="1"/>
        <end position="41"/>
    </location>
</feature>
<keyword evidence="4 8" id="KW-0862">Zinc</keyword>
<evidence type="ECO:0000259" key="10">
    <source>
        <dbReference type="PROSITE" id="PS50102"/>
    </source>
</evidence>
<feature type="compositionally biased region" description="Basic and acidic residues" evidence="9">
    <location>
        <begin position="20"/>
        <end position="41"/>
    </location>
</feature>
<feature type="compositionally biased region" description="Basic and acidic residues" evidence="9">
    <location>
        <begin position="71"/>
        <end position="96"/>
    </location>
</feature>
<dbReference type="GO" id="GO:0003677">
    <property type="term" value="F:DNA binding"/>
    <property type="evidence" value="ECO:0007669"/>
    <property type="project" value="UniProtKB-KW"/>
</dbReference>
<evidence type="ECO:0008006" key="14">
    <source>
        <dbReference type="Google" id="ProtNLM"/>
    </source>
</evidence>
<evidence type="ECO:0000256" key="2">
    <source>
        <dbReference type="ARBA" id="ARBA00022737"/>
    </source>
</evidence>
<evidence type="ECO:0000313" key="13">
    <source>
        <dbReference type="Proteomes" id="UP000015453"/>
    </source>
</evidence>
<evidence type="ECO:0000256" key="3">
    <source>
        <dbReference type="ARBA" id="ARBA00022771"/>
    </source>
</evidence>
<evidence type="ECO:0000256" key="8">
    <source>
        <dbReference type="PROSITE-ProRule" id="PRU00723"/>
    </source>
</evidence>
<dbReference type="Proteomes" id="UP000015453">
    <property type="component" value="Unassembled WGS sequence"/>
</dbReference>
<feature type="region of interest" description="Disordered" evidence="9">
    <location>
        <begin position="71"/>
        <end position="109"/>
    </location>
</feature>
<dbReference type="SMART" id="SM00361">
    <property type="entry name" value="RRM_1"/>
    <property type="match status" value="1"/>
</dbReference>
<dbReference type="FunFam" id="3.30.70.330:FF:000318">
    <property type="entry name" value="Zinc finger CCCH domain-containing protein 5"/>
    <property type="match status" value="1"/>
</dbReference>
<dbReference type="InterPro" id="IPR003954">
    <property type="entry name" value="RRM_euk-type"/>
</dbReference>
<evidence type="ECO:0000313" key="12">
    <source>
        <dbReference type="EMBL" id="EPS60860.1"/>
    </source>
</evidence>
<keyword evidence="3 8" id="KW-0863">Zinc-finger</keyword>
<evidence type="ECO:0000256" key="9">
    <source>
        <dbReference type="SAM" id="MobiDB-lite"/>
    </source>
</evidence>
<keyword evidence="2" id="KW-0677">Repeat</keyword>
<dbReference type="PROSITE" id="PS50102">
    <property type="entry name" value="RRM"/>
    <property type="match status" value="1"/>
</dbReference>
<dbReference type="EMBL" id="AUSU01007254">
    <property type="protein sequence ID" value="EPS60860.1"/>
    <property type="molecule type" value="Genomic_DNA"/>
</dbReference>
<evidence type="ECO:0000256" key="6">
    <source>
        <dbReference type="ARBA" id="ARBA00023125"/>
    </source>
</evidence>
<protein>
    <recommendedName>
        <fullName evidence="14">C3H1-type domain-containing protein</fullName>
    </recommendedName>
</protein>
<name>S8C284_9LAMI</name>
<dbReference type="Pfam" id="PF00076">
    <property type="entry name" value="RRM_1"/>
    <property type="match status" value="1"/>
</dbReference>
<evidence type="ECO:0000256" key="7">
    <source>
        <dbReference type="PROSITE-ProRule" id="PRU00176"/>
    </source>
</evidence>
<dbReference type="InterPro" id="IPR012677">
    <property type="entry name" value="Nucleotide-bd_a/b_plait_sf"/>
</dbReference>
<dbReference type="PRINTS" id="PR01848">
    <property type="entry name" value="U2AUXFACTOR"/>
</dbReference>
<dbReference type="InterPro" id="IPR000571">
    <property type="entry name" value="Znf_CCCH"/>
</dbReference>
<proteinExistence type="predicted"/>
<dbReference type="Pfam" id="PF00642">
    <property type="entry name" value="zf-CCCH"/>
    <property type="match status" value="1"/>
</dbReference>
<dbReference type="InterPro" id="IPR000504">
    <property type="entry name" value="RRM_dom"/>
</dbReference>
<evidence type="ECO:0000256" key="1">
    <source>
        <dbReference type="ARBA" id="ARBA00022723"/>
    </source>
</evidence>
<sequence length="365" mass="43001">TRKDRRMAAKKEKRKKKRKELAELARREEEDRLNDPEEQMRLEIEEAMERERFEREKLEFDERARRIMEEWEKRRAEEKNQEERRRAEEEEEHHQEQNQAGCEHEGDSDDWEYVEEGPPEIIWQGNEIIVRKKKVKVKKKDAQSQRIAEVSFSSVFRPTSNPFPPEPEPRPGYANGSVLSAQELLESVSLETPNFGTELDKAHCPFHLKTGACRFGTRCSRIHFYPDKSCTLLMKNMYNGPGLVWELDEGLECTDEEVERGYEEFYDDVHTEFLKYGEILNFKVCKNGSPHLRGNVYVHYKSLECAVQAYESINGRYFAGKQACSRGSACNFIHCFRNPGGDYEWADWDNPPPRYWLRKLAALFG</sequence>
<feature type="non-terminal residue" evidence="12">
    <location>
        <position position="1"/>
    </location>
</feature>
<organism evidence="12 13">
    <name type="scientific">Genlisea aurea</name>
    <dbReference type="NCBI Taxonomy" id="192259"/>
    <lineage>
        <taxon>Eukaryota</taxon>
        <taxon>Viridiplantae</taxon>
        <taxon>Streptophyta</taxon>
        <taxon>Embryophyta</taxon>
        <taxon>Tracheophyta</taxon>
        <taxon>Spermatophyta</taxon>
        <taxon>Magnoliopsida</taxon>
        <taxon>eudicotyledons</taxon>
        <taxon>Gunneridae</taxon>
        <taxon>Pentapetalae</taxon>
        <taxon>asterids</taxon>
        <taxon>lamiids</taxon>
        <taxon>Lamiales</taxon>
        <taxon>Lentibulariaceae</taxon>
        <taxon>Genlisea</taxon>
    </lineage>
</organism>
<dbReference type="GO" id="GO:0000398">
    <property type="term" value="P:mRNA splicing, via spliceosome"/>
    <property type="evidence" value="ECO:0007669"/>
    <property type="project" value="InterPro"/>
</dbReference>
<gene>
    <name evidence="12" type="ORF">M569_13940</name>
</gene>
<dbReference type="PANTHER" id="PTHR12620">
    <property type="entry name" value="U2 SNRNP AUXILIARY FACTOR, SMALL SUBUNIT"/>
    <property type="match status" value="1"/>
</dbReference>
<dbReference type="PROSITE" id="PS50103">
    <property type="entry name" value="ZF_C3H1"/>
    <property type="match status" value="1"/>
</dbReference>
<dbReference type="AlphaFoldDB" id="S8C284"/>
<dbReference type="InterPro" id="IPR035979">
    <property type="entry name" value="RBD_domain_sf"/>
</dbReference>
<accession>S8C284</accession>